<dbReference type="AlphaFoldDB" id="A0AAD4R9W5"/>
<dbReference type="EMBL" id="JAKKPZ010000006">
    <property type="protein sequence ID" value="KAI1720328.1"/>
    <property type="molecule type" value="Genomic_DNA"/>
</dbReference>
<dbReference type="InterPro" id="IPR009703">
    <property type="entry name" value="Selenoprotein_S"/>
</dbReference>
<sequence>MLIHSRYLSSISLEDPVESRQLLTSHPSRLRMSETEINPVHEFLQKYGWYALTVVIFLLYIYYKFIKPRVDSVRMQAQLRRQKKFDEDLAAAHQADIERARQLLHEQYLEQAREAQLKQEERRRRKQEEHALEAEKVSRLEQRPVAAPKPAPNVVEPLDFIHAKVQSKAVVIFCKSWCAFSRRARQAISRFRLKDENYLIIELDEWKSEKQAEKVQSELRSLTGNKSSPWVFVNGKYIGSADETVAACRNGTVEDWLRDANVEFFS</sequence>
<comment type="caution">
    <text evidence="4">The sequence shown here is derived from an EMBL/GenBank/DDBJ whole genome shotgun (WGS) entry which is preliminary data.</text>
</comment>
<dbReference type="PANTHER" id="PTHR45694:SF18">
    <property type="entry name" value="GLUTAREDOXIN-1-RELATED"/>
    <property type="match status" value="1"/>
</dbReference>
<evidence type="ECO:0000313" key="4">
    <source>
        <dbReference type="EMBL" id="KAI1720328.1"/>
    </source>
</evidence>
<organism evidence="4 5">
    <name type="scientific">Ditylenchus destructor</name>
    <dbReference type="NCBI Taxonomy" id="166010"/>
    <lineage>
        <taxon>Eukaryota</taxon>
        <taxon>Metazoa</taxon>
        <taxon>Ecdysozoa</taxon>
        <taxon>Nematoda</taxon>
        <taxon>Chromadorea</taxon>
        <taxon>Rhabditida</taxon>
        <taxon>Tylenchina</taxon>
        <taxon>Tylenchomorpha</taxon>
        <taxon>Sphaerularioidea</taxon>
        <taxon>Anguinidae</taxon>
        <taxon>Anguininae</taxon>
        <taxon>Ditylenchus</taxon>
    </lineage>
</organism>
<feature type="domain" description="Glutaredoxin" evidence="3">
    <location>
        <begin position="170"/>
        <end position="238"/>
    </location>
</feature>
<dbReference type="Gene3D" id="3.40.30.10">
    <property type="entry name" value="Glutaredoxin"/>
    <property type="match status" value="1"/>
</dbReference>
<evidence type="ECO:0000256" key="2">
    <source>
        <dbReference type="SAM" id="Phobius"/>
    </source>
</evidence>
<evidence type="ECO:0000259" key="3">
    <source>
        <dbReference type="Pfam" id="PF00462"/>
    </source>
</evidence>
<keyword evidence="2" id="KW-0812">Transmembrane</keyword>
<name>A0AAD4R9W5_9BILA</name>
<accession>A0AAD4R9W5</accession>
<proteinExistence type="predicted"/>
<feature type="transmembrane region" description="Helical" evidence="2">
    <location>
        <begin position="47"/>
        <end position="66"/>
    </location>
</feature>
<dbReference type="Proteomes" id="UP001201812">
    <property type="component" value="Unassembled WGS sequence"/>
</dbReference>
<dbReference type="PRINTS" id="PR00160">
    <property type="entry name" value="GLUTAREDOXIN"/>
</dbReference>
<feature type="coiled-coil region" evidence="1">
    <location>
        <begin position="109"/>
        <end position="143"/>
    </location>
</feature>
<keyword evidence="2" id="KW-0472">Membrane</keyword>
<dbReference type="SUPFAM" id="SSF52833">
    <property type="entry name" value="Thioredoxin-like"/>
    <property type="match status" value="1"/>
</dbReference>
<dbReference type="InterPro" id="IPR002109">
    <property type="entry name" value="Glutaredoxin"/>
</dbReference>
<dbReference type="GO" id="GO:0015038">
    <property type="term" value="F:glutathione disulfide oxidoreductase activity"/>
    <property type="evidence" value="ECO:0007669"/>
    <property type="project" value="TreeGrafter"/>
</dbReference>
<dbReference type="GO" id="GO:0005789">
    <property type="term" value="C:endoplasmic reticulum membrane"/>
    <property type="evidence" value="ECO:0007669"/>
    <property type="project" value="InterPro"/>
</dbReference>
<dbReference type="Pfam" id="PF00462">
    <property type="entry name" value="Glutaredoxin"/>
    <property type="match status" value="1"/>
</dbReference>
<evidence type="ECO:0000313" key="5">
    <source>
        <dbReference type="Proteomes" id="UP001201812"/>
    </source>
</evidence>
<dbReference type="PROSITE" id="PS51354">
    <property type="entry name" value="GLUTAREDOXIN_2"/>
    <property type="match status" value="1"/>
</dbReference>
<dbReference type="GO" id="GO:0034599">
    <property type="term" value="P:cellular response to oxidative stress"/>
    <property type="evidence" value="ECO:0007669"/>
    <property type="project" value="TreeGrafter"/>
</dbReference>
<dbReference type="GO" id="GO:0006886">
    <property type="term" value="P:intracellular protein transport"/>
    <property type="evidence" value="ECO:0007669"/>
    <property type="project" value="InterPro"/>
</dbReference>
<keyword evidence="1" id="KW-0175">Coiled coil</keyword>
<evidence type="ECO:0000256" key="1">
    <source>
        <dbReference type="SAM" id="Coils"/>
    </source>
</evidence>
<gene>
    <name evidence="4" type="ORF">DdX_05715</name>
</gene>
<dbReference type="InterPro" id="IPR014025">
    <property type="entry name" value="Glutaredoxin_subgr"/>
</dbReference>
<dbReference type="InterPro" id="IPR036249">
    <property type="entry name" value="Thioredoxin-like_sf"/>
</dbReference>
<keyword evidence="2" id="KW-1133">Transmembrane helix</keyword>
<reference evidence="4" key="1">
    <citation type="submission" date="2022-01" db="EMBL/GenBank/DDBJ databases">
        <title>Genome Sequence Resource for Two Populations of Ditylenchus destructor, the Migratory Endoparasitic Phytonematode.</title>
        <authorList>
            <person name="Zhang H."/>
            <person name="Lin R."/>
            <person name="Xie B."/>
        </authorList>
    </citation>
    <scope>NUCLEOTIDE SEQUENCE</scope>
    <source>
        <strain evidence="4">BazhouSP</strain>
    </source>
</reference>
<dbReference type="Pfam" id="PF06936">
    <property type="entry name" value="Selenoprotein_S"/>
    <property type="match status" value="1"/>
</dbReference>
<keyword evidence="5" id="KW-1185">Reference proteome</keyword>
<dbReference type="PANTHER" id="PTHR45694">
    <property type="entry name" value="GLUTAREDOXIN 2"/>
    <property type="match status" value="1"/>
</dbReference>
<protein>
    <submittedName>
        <fullName evidence="4">Selenoprotein S (SelS) domain-containing protein</fullName>
    </submittedName>
</protein>